<organism evidence="1 2">
    <name type="scientific">Methylobacterium persicinum</name>
    <dbReference type="NCBI Taxonomy" id="374426"/>
    <lineage>
        <taxon>Bacteria</taxon>
        <taxon>Pseudomonadati</taxon>
        <taxon>Pseudomonadota</taxon>
        <taxon>Alphaproteobacteria</taxon>
        <taxon>Hyphomicrobiales</taxon>
        <taxon>Methylobacteriaceae</taxon>
        <taxon>Methylobacterium</taxon>
    </lineage>
</organism>
<dbReference type="EMBL" id="JAUSVV010000022">
    <property type="protein sequence ID" value="MDQ0445158.1"/>
    <property type="molecule type" value="Genomic_DNA"/>
</dbReference>
<dbReference type="InterPro" id="IPR003477">
    <property type="entry name" value="PemK-like"/>
</dbReference>
<sequence>MGPRPPQGPRRGEIFSIDTNPVTGREMRDRHYWIVLTPEAVNRLGMAICVVVSTGAGGAREAGVTVRVVADGVTGVAICTQVRSFDLMARLQAKSATRAGMVQADVVDEIAARIASLIETADPAATRQKSANPKGRARG</sequence>
<dbReference type="Gene3D" id="2.30.30.110">
    <property type="match status" value="1"/>
</dbReference>
<dbReference type="InterPro" id="IPR011067">
    <property type="entry name" value="Plasmid_toxin/cell-grow_inhib"/>
</dbReference>
<keyword evidence="1" id="KW-0378">Hydrolase</keyword>
<dbReference type="EC" id="3.1.-.-" evidence="1"/>
<dbReference type="RefSeq" id="WP_238249910.1">
    <property type="nucleotide sequence ID" value="NZ_BPQX01000035.1"/>
</dbReference>
<dbReference type="GO" id="GO:0016787">
    <property type="term" value="F:hydrolase activity"/>
    <property type="evidence" value="ECO:0007669"/>
    <property type="project" value="UniProtKB-KW"/>
</dbReference>
<dbReference type="Proteomes" id="UP001236369">
    <property type="component" value="Unassembled WGS sequence"/>
</dbReference>
<accession>A0ABU0HS43</accession>
<dbReference type="SUPFAM" id="SSF50118">
    <property type="entry name" value="Cell growth inhibitor/plasmid maintenance toxic component"/>
    <property type="match status" value="1"/>
</dbReference>
<keyword evidence="2" id="KW-1185">Reference proteome</keyword>
<name>A0ABU0HS43_9HYPH</name>
<proteinExistence type="predicted"/>
<reference evidence="1 2" key="1">
    <citation type="submission" date="2023-07" db="EMBL/GenBank/DDBJ databases">
        <title>Genomic Encyclopedia of Type Strains, Phase IV (KMG-IV): sequencing the most valuable type-strain genomes for metagenomic binning, comparative biology and taxonomic classification.</title>
        <authorList>
            <person name="Goeker M."/>
        </authorList>
    </citation>
    <scope>NUCLEOTIDE SEQUENCE [LARGE SCALE GENOMIC DNA]</scope>
    <source>
        <strain evidence="1 2">DSM 19562</strain>
    </source>
</reference>
<evidence type="ECO:0000313" key="2">
    <source>
        <dbReference type="Proteomes" id="UP001236369"/>
    </source>
</evidence>
<evidence type="ECO:0000313" key="1">
    <source>
        <dbReference type="EMBL" id="MDQ0445158.1"/>
    </source>
</evidence>
<protein>
    <submittedName>
        <fullName evidence="1">mRNA interferase ChpB</fullName>
        <ecNumber evidence="1">3.1.-.-</ecNumber>
    </submittedName>
</protein>
<comment type="caution">
    <text evidence="1">The sequence shown here is derived from an EMBL/GenBank/DDBJ whole genome shotgun (WGS) entry which is preliminary data.</text>
</comment>
<gene>
    <name evidence="1" type="ORF">QO016_004685</name>
</gene>
<dbReference type="Pfam" id="PF02452">
    <property type="entry name" value="PemK_toxin"/>
    <property type="match status" value="1"/>
</dbReference>